<name>E4XY21_OIKDI</name>
<dbReference type="PRINTS" id="PR00625">
    <property type="entry name" value="JDOMAIN"/>
</dbReference>
<dbReference type="PROSITE" id="PS50076">
    <property type="entry name" value="DNAJ_2"/>
    <property type="match status" value="1"/>
</dbReference>
<dbReference type="SUPFAM" id="SSF46565">
    <property type="entry name" value="Chaperone J-domain"/>
    <property type="match status" value="1"/>
</dbReference>
<evidence type="ECO:0000256" key="1">
    <source>
        <dbReference type="ARBA" id="ARBA00004123"/>
    </source>
</evidence>
<evidence type="ECO:0000313" key="5">
    <source>
        <dbReference type="Proteomes" id="UP000001307"/>
    </source>
</evidence>
<accession>E4XY21</accession>
<dbReference type="Gene3D" id="1.10.287.110">
    <property type="entry name" value="DnaJ domain"/>
    <property type="match status" value="1"/>
</dbReference>
<dbReference type="PANTHER" id="PTHR12786">
    <property type="entry name" value="SPLICING FACTOR SF3A-RELATED"/>
    <property type="match status" value="1"/>
</dbReference>
<dbReference type="EMBL" id="FN653304">
    <property type="protein sequence ID" value="CBY14549.1"/>
    <property type="molecule type" value="Genomic_DNA"/>
</dbReference>
<keyword evidence="5" id="KW-1185">Reference proteome</keyword>
<organism evidence="4">
    <name type="scientific">Oikopleura dioica</name>
    <name type="common">Tunicate</name>
    <dbReference type="NCBI Taxonomy" id="34765"/>
    <lineage>
        <taxon>Eukaryota</taxon>
        <taxon>Metazoa</taxon>
        <taxon>Chordata</taxon>
        <taxon>Tunicata</taxon>
        <taxon>Appendicularia</taxon>
        <taxon>Copelata</taxon>
        <taxon>Oikopleuridae</taxon>
        <taxon>Oikopleura</taxon>
    </lineage>
</organism>
<dbReference type="OrthoDB" id="2160351at2759"/>
<protein>
    <recommendedName>
        <fullName evidence="3">J domain-containing protein</fullName>
    </recommendedName>
</protein>
<proteinExistence type="predicted"/>
<dbReference type="InterPro" id="IPR036869">
    <property type="entry name" value="J_dom_sf"/>
</dbReference>
<dbReference type="AlphaFoldDB" id="E4XY21"/>
<dbReference type="InterPro" id="IPR024598">
    <property type="entry name" value="SF3a60/Prp9_C"/>
</dbReference>
<dbReference type="GO" id="GO:0000398">
    <property type="term" value="P:mRNA splicing, via spliceosome"/>
    <property type="evidence" value="ECO:0007669"/>
    <property type="project" value="InterPro"/>
</dbReference>
<dbReference type="Pfam" id="PF00226">
    <property type="entry name" value="DnaJ"/>
    <property type="match status" value="1"/>
</dbReference>
<dbReference type="GO" id="GO:0005681">
    <property type="term" value="C:spliceosomal complex"/>
    <property type="evidence" value="ECO:0007669"/>
    <property type="project" value="InterPro"/>
</dbReference>
<dbReference type="PANTHER" id="PTHR12786:SF2">
    <property type="entry name" value="SPLICING FACTOR 3A SUBUNIT 3"/>
    <property type="match status" value="1"/>
</dbReference>
<evidence type="ECO:0000313" key="4">
    <source>
        <dbReference type="EMBL" id="CBY14549.1"/>
    </source>
</evidence>
<reference evidence="4" key="1">
    <citation type="journal article" date="2010" name="Science">
        <title>Plasticity of animal genome architecture unmasked by rapid evolution of a pelagic tunicate.</title>
        <authorList>
            <person name="Denoeud F."/>
            <person name="Henriet S."/>
            <person name="Mungpakdee S."/>
            <person name="Aury J.M."/>
            <person name="Da Silva C."/>
            <person name="Brinkmann H."/>
            <person name="Mikhaleva J."/>
            <person name="Olsen L.C."/>
            <person name="Jubin C."/>
            <person name="Canestro C."/>
            <person name="Bouquet J.M."/>
            <person name="Danks G."/>
            <person name="Poulain J."/>
            <person name="Campsteijn C."/>
            <person name="Adamski M."/>
            <person name="Cross I."/>
            <person name="Yadetie F."/>
            <person name="Muffato M."/>
            <person name="Louis A."/>
            <person name="Butcher S."/>
            <person name="Tsagkogeorga G."/>
            <person name="Konrad A."/>
            <person name="Singh S."/>
            <person name="Jensen M.F."/>
            <person name="Cong E.H."/>
            <person name="Eikeseth-Otteraa H."/>
            <person name="Noel B."/>
            <person name="Anthouard V."/>
            <person name="Porcel B.M."/>
            <person name="Kachouri-Lafond R."/>
            <person name="Nishino A."/>
            <person name="Ugolini M."/>
            <person name="Chourrout P."/>
            <person name="Nishida H."/>
            <person name="Aasland R."/>
            <person name="Huzurbazar S."/>
            <person name="Westhof E."/>
            <person name="Delsuc F."/>
            <person name="Lehrach H."/>
            <person name="Reinhardt R."/>
            <person name="Weissenbach J."/>
            <person name="Roy S.W."/>
            <person name="Artiguenave F."/>
            <person name="Postlethwait J.H."/>
            <person name="Manak J.R."/>
            <person name="Thompson E.M."/>
            <person name="Jaillon O."/>
            <person name="Du Pasquier L."/>
            <person name="Boudinot P."/>
            <person name="Liberles D.A."/>
            <person name="Volff J.N."/>
            <person name="Philippe H."/>
            <person name="Lenhard B."/>
            <person name="Roest Crollius H."/>
            <person name="Wincker P."/>
            <person name="Chourrout D."/>
        </authorList>
    </citation>
    <scope>NUCLEOTIDE SEQUENCE [LARGE SCALE GENOMIC DNA]</scope>
</reference>
<dbReference type="Proteomes" id="UP000001307">
    <property type="component" value="Unassembled WGS sequence"/>
</dbReference>
<dbReference type="Pfam" id="PF11931">
    <property type="entry name" value="SF3a60_Prp9_C"/>
    <property type="match status" value="1"/>
</dbReference>
<keyword evidence="2" id="KW-0539">Nucleus</keyword>
<evidence type="ECO:0000256" key="2">
    <source>
        <dbReference type="ARBA" id="ARBA00023242"/>
    </source>
</evidence>
<dbReference type="InterPro" id="IPR051421">
    <property type="entry name" value="RNA_Proc_DNA_Dmg_Regulator"/>
</dbReference>
<dbReference type="InterPro" id="IPR001623">
    <property type="entry name" value="DnaJ_domain"/>
</dbReference>
<sequence>MREIFRMSYYDILGVESDASASEIKTAYRSKARSYHPDKCSEKTDRSLFDQLTTAYQILIGEESRLVNEWRHAHGMRCLGIPNTAHFANVTEIEDALALWAKLKEQKASEKFNPHMDEEFEDSLGNVVNRKTYDDMRRQGIL</sequence>
<gene>
    <name evidence="4" type="ORF">GSOID_T00007579001</name>
</gene>
<dbReference type="InParanoid" id="E4XY21"/>
<feature type="domain" description="J" evidence="3">
    <location>
        <begin position="8"/>
        <end position="64"/>
    </location>
</feature>
<dbReference type="GO" id="GO:0003723">
    <property type="term" value="F:RNA binding"/>
    <property type="evidence" value="ECO:0007669"/>
    <property type="project" value="InterPro"/>
</dbReference>
<comment type="subcellular location">
    <subcellularLocation>
        <location evidence="1">Nucleus</location>
    </subcellularLocation>
</comment>
<dbReference type="CDD" id="cd06257">
    <property type="entry name" value="DnaJ"/>
    <property type="match status" value="1"/>
</dbReference>
<dbReference type="SMART" id="SM00271">
    <property type="entry name" value="DnaJ"/>
    <property type="match status" value="1"/>
</dbReference>
<evidence type="ECO:0000259" key="3">
    <source>
        <dbReference type="PROSITE" id="PS50076"/>
    </source>
</evidence>